<accession>A0A2A6BJD1</accession>
<evidence type="ECO:0000313" key="2">
    <source>
        <dbReference type="Proteomes" id="UP000005239"/>
    </source>
</evidence>
<dbReference type="Proteomes" id="UP000005239">
    <property type="component" value="Unassembled WGS sequence"/>
</dbReference>
<reference evidence="2" key="1">
    <citation type="journal article" date="2008" name="Nat. Genet.">
        <title>The Pristionchus pacificus genome provides a unique perspective on nematode lifestyle and parasitism.</title>
        <authorList>
            <person name="Dieterich C."/>
            <person name="Clifton S.W."/>
            <person name="Schuster L.N."/>
            <person name="Chinwalla A."/>
            <person name="Delehaunty K."/>
            <person name="Dinkelacker I."/>
            <person name="Fulton L."/>
            <person name="Fulton R."/>
            <person name="Godfrey J."/>
            <person name="Minx P."/>
            <person name="Mitreva M."/>
            <person name="Roeseler W."/>
            <person name="Tian H."/>
            <person name="Witte H."/>
            <person name="Yang S.P."/>
            <person name="Wilson R.K."/>
            <person name="Sommer R.J."/>
        </authorList>
    </citation>
    <scope>NUCLEOTIDE SEQUENCE [LARGE SCALE GENOMIC DNA]</scope>
    <source>
        <strain evidence="2">PS312</strain>
    </source>
</reference>
<reference evidence="1" key="2">
    <citation type="submission" date="2022-06" db="UniProtKB">
        <authorList>
            <consortium name="EnsemblMetazoa"/>
        </authorList>
    </citation>
    <scope>IDENTIFICATION</scope>
    <source>
        <strain evidence="1">PS312</strain>
    </source>
</reference>
<keyword evidence="2" id="KW-1185">Reference proteome</keyword>
<sequence>MFSQYVGSCFFPRPNVSGFHVPGEEKRGKANAVLNVVSCTQLRASNSSREVNGDDMEVILRQDGKSEGNAG</sequence>
<proteinExistence type="predicted"/>
<dbReference type="AlphaFoldDB" id="A0A2A6BJD1"/>
<organism evidence="1 2">
    <name type="scientific">Pristionchus pacificus</name>
    <name type="common">Parasitic nematode worm</name>
    <dbReference type="NCBI Taxonomy" id="54126"/>
    <lineage>
        <taxon>Eukaryota</taxon>
        <taxon>Metazoa</taxon>
        <taxon>Ecdysozoa</taxon>
        <taxon>Nematoda</taxon>
        <taxon>Chromadorea</taxon>
        <taxon>Rhabditida</taxon>
        <taxon>Rhabditina</taxon>
        <taxon>Diplogasteromorpha</taxon>
        <taxon>Diplogasteroidea</taxon>
        <taxon>Neodiplogasteridae</taxon>
        <taxon>Pristionchus</taxon>
    </lineage>
</organism>
<dbReference type="EnsemblMetazoa" id="PPA46461.1">
    <property type="protein sequence ID" value="PPA46461.1"/>
    <property type="gene ID" value="WBGene00284830"/>
</dbReference>
<accession>A0A8R1ZBL2</accession>
<protein>
    <submittedName>
        <fullName evidence="1">Uncharacterized protein</fullName>
    </submittedName>
</protein>
<name>A0A2A6BJD1_PRIPA</name>
<evidence type="ECO:0000313" key="1">
    <source>
        <dbReference type="EnsemblMetazoa" id="PPA46461.1"/>
    </source>
</evidence>
<gene>
    <name evidence="1" type="primary">WBGene00284830</name>
</gene>